<keyword evidence="1" id="KW-0472">Membrane</keyword>
<feature type="transmembrane region" description="Helical" evidence="1">
    <location>
        <begin position="59"/>
        <end position="82"/>
    </location>
</feature>
<dbReference type="Proteomes" id="UP001596447">
    <property type="component" value="Unassembled WGS sequence"/>
</dbReference>
<name>A0ABD5Z415_9EURY</name>
<dbReference type="EMBL" id="JBHTAR010000011">
    <property type="protein sequence ID" value="MFC7199890.1"/>
    <property type="molecule type" value="Genomic_DNA"/>
</dbReference>
<feature type="transmembrane region" description="Helical" evidence="1">
    <location>
        <begin position="134"/>
        <end position="155"/>
    </location>
</feature>
<comment type="caution">
    <text evidence="2">The sequence shown here is derived from an EMBL/GenBank/DDBJ whole genome shotgun (WGS) entry which is preliminary data.</text>
</comment>
<dbReference type="RefSeq" id="WP_279529813.1">
    <property type="nucleotide sequence ID" value="NZ_CP122312.1"/>
</dbReference>
<sequence length="159" mass="15263">MTNDTAGSDRWRTAGLVVAVFAVVGVGLGLTGLVGLSWVKSRVGGGAFGMGQVVTTLAFLQSAVVTLLIGPTVGGIVGAILGRDATPGGARDGAFAAGVGSFFGFYVLAGLALFLMSLALGGGDGGGGANLGDLVVPVVQAGVPTALVGAGAALLGSRF</sequence>
<feature type="transmembrane region" description="Helical" evidence="1">
    <location>
        <begin position="16"/>
        <end position="39"/>
    </location>
</feature>
<dbReference type="AlphaFoldDB" id="A0ABD5Z415"/>
<evidence type="ECO:0000313" key="2">
    <source>
        <dbReference type="EMBL" id="MFC7199890.1"/>
    </source>
</evidence>
<keyword evidence="1" id="KW-0812">Transmembrane</keyword>
<evidence type="ECO:0000256" key="1">
    <source>
        <dbReference type="SAM" id="Phobius"/>
    </source>
</evidence>
<keyword evidence="3" id="KW-1185">Reference proteome</keyword>
<reference evidence="2 3" key="1">
    <citation type="journal article" date="2019" name="Int. J. Syst. Evol. Microbiol.">
        <title>The Global Catalogue of Microorganisms (GCM) 10K type strain sequencing project: providing services to taxonomists for standard genome sequencing and annotation.</title>
        <authorList>
            <consortium name="The Broad Institute Genomics Platform"/>
            <consortium name="The Broad Institute Genome Sequencing Center for Infectious Disease"/>
            <person name="Wu L."/>
            <person name="Ma J."/>
        </authorList>
    </citation>
    <scope>NUCLEOTIDE SEQUENCE [LARGE SCALE GENOMIC DNA]</scope>
    <source>
        <strain evidence="2 3">XZGYJ-43</strain>
    </source>
</reference>
<keyword evidence="1" id="KW-1133">Transmembrane helix</keyword>
<accession>A0ABD5Z415</accession>
<protein>
    <submittedName>
        <fullName evidence="2">Uncharacterized protein</fullName>
    </submittedName>
</protein>
<feature type="transmembrane region" description="Helical" evidence="1">
    <location>
        <begin position="94"/>
        <end position="122"/>
    </location>
</feature>
<organism evidence="2 3">
    <name type="scientific">Halospeciosus flavus</name>
    <dbReference type="NCBI Taxonomy" id="3032283"/>
    <lineage>
        <taxon>Archaea</taxon>
        <taxon>Methanobacteriati</taxon>
        <taxon>Methanobacteriota</taxon>
        <taxon>Stenosarchaea group</taxon>
        <taxon>Halobacteria</taxon>
        <taxon>Halobacteriales</taxon>
        <taxon>Halobacteriaceae</taxon>
        <taxon>Halospeciosus</taxon>
    </lineage>
</organism>
<evidence type="ECO:0000313" key="3">
    <source>
        <dbReference type="Proteomes" id="UP001596447"/>
    </source>
</evidence>
<proteinExistence type="predicted"/>
<gene>
    <name evidence="2" type="ORF">ACFQJ9_10805</name>
</gene>